<dbReference type="Proteomes" id="UP000324222">
    <property type="component" value="Unassembled WGS sequence"/>
</dbReference>
<gene>
    <name evidence="1" type="ORF">E2C01_056578</name>
</gene>
<evidence type="ECO:0000313" key="2">
    <source>
        <dbReference type="Proteomes" id="UP000324222"/>
    </source>
</evidence>
<name>A0A5B7GXU0_PORTR</name>
<protein>
    <submittedName>
        <fullName evidence="1">Uncharacterized protein</fullName>
    </submittedName>
</protein>
<sequence length="61" mass="6637">MAPSTSNAKSTLSTSNTVRRRRARGVCCLVNGQFQRANHQTVCSRRYLQAVDGGLISLPNS</sequence>
<accession>A0A5B7GXU0</accession>
<reference evidence="1 2" key="1">
    <citation type="submission" date="2019-05" db="EMBL/GenBank/DDBJ databases">
        <title>Another draft genome of Portunus trituberculatus and its Hox gene families provides insights of decapod evolution.</title>
        <authorList>
            <person name="Jeong J.-H."/>
            <person name="Song I."/>
            <person name="Kim S."/>
            <person name="Choi T."/>
            <person name="Kim D."/>
            <person name="Ryu S."/>
            <person name="Kim W."/>
        </authorList>
    </citation>
    <scope>NUCLEOTIDE SEQUENCE [LARGE SCALE GENOMIC DNA]</scope>
    <source>
        <tissue evidence="1">Muscle</tissue>
    </source>
</reference>
<proteinExistence type="predicted"/>
<evidence type="ECO:0000313" key="1">
    <source>
        <dbReference type="EMBL" id="MPC62493.1"/>
    </source>
</evidence>
<dbReference type="EMBL" id="VSRR010019745">
    <property type="protein sequence ID" value="MPC62493.1"/>
    <property type="molecule type" value="Genomic_DNA"/>
</dbReference>
<organism evidence="1 2">
    <name type="scientific">Portunus trituberculatus</name>
    <name type="common">Swimming crab</name>
    <name type="synonym">Neptunus trituberculatus</name>
    <dbReference type="NCBI Taxonomy" id="210409"/>
    <lineage>
        <taxon>Eukaryota</taxon>
        <taxon>Metazoa</taxon>
        <taxon>Ecdysozoa</taxon>
        <taxon>Arthropoda</taxon>
        <taxon>Crustacea</taxon>
        <taxon>Multicrustacea</taxon>
        <taxon>Malacostraca</taxon>
        <taxon>Eumalacostraca</taxon>
        <taxon>Eucarida</taxon>
        <taxon>Decapoda</taxon>
        <taxon>Pleocyemata</taxon>
        <taxon>Brachyura</taxon>
        <taxon>Eubrachyura</taxon>
        <taxon>Portunoidea</taxon>
        <taxon>Portunidae</taxon>
        <taxon>Portuninae</taxon>
        <taxon>Portunus</taxon>
    </lineage>
</organism>
<comment type="caution">
    <text evidence="1">The sequence shown here is derived from an EMBL/GenBank/DDBJ whole genome shotgun (WGS) entry which is preliminary data.</text>
</comment>
<dbReference type="AlphaFoldDB" id="A0A5B7GXU0"/>
<keyword evidence="2" id="KW-1185">Reference proteome</keyword>